<dbReference type="GO" id="GO:0005634">
    <property type="term" value="C:nucleus"/>
    <property type="evidence" value="ECO:0007669"/>
    <property type="project" value="InterPro"/>
</dbReference>
<comment type="subcellular location">
    <subcellularLocation>
        <location evidence="1">Chromosome</location>
        <location evidence="1">Centromere</location>
        <location evidence="1">Kinetochore</location>
    </subcellularLocation>
</comment>
<keyword evidence="5" id="KW-0498">Mitosis</keyword>
<evidence type="ECO:0000313" key="11">
    <source>
        <dbReference type="EMBL" id="KAJ1985355.1"/>
    </source>
</evidence>
<dbReference type="PANTHER" id="PTHR14527">
    <property type="entry name" value="PROTEIN MIS12 HOMOLOG"/>
    <property type="match status" value="1"/>
</dbReference>
<evidence type="ECO:0000256" key="1">
    <source>
        <dbReference type="ARBA" id="ARBA00004629"/>
    </source>
</evidence>
<keyword evidence="9" id="KW-0137">Centromere</keyword>
<evidence type="ECO:0008006" key="13">
    <source>
        <dbReference type="Google" id="ProtNLM"/>
    </source>
</evidence>
<evidence type="ECO:0000256" key="7">
    <source>
        <dbReference type="ARBA" id="ARBA00023054"/>
    </source>
</evidence>
<keyword evidence="6" id="KW-0995">Kinetochore</keyword>
<dbReference type="EMBL" id="JANBQB010000001">
    <property type="protein sequence ID" value="KAJ1985355.1"/>
    <property type="molecule type" value="Genomic_DNA"/>
</dbReference>
<evidence type="ECO:0000313" key="12">
    <source>
        <dbReference type="Proteomes" id="UP001151582"/>
    </source>
</evidence>
<evidence type="ECO:0000256" key="4">
    <source>
        <dbReference type="ARBA" id="ARBA00022618"/>
    </source>
</evidence>
<sequence>MASDSPTPMRRSVTLTPIKHSTTTPRKRQRSTVTGDQASTTPASMDDPETERRSELVIEHLGFSPVSCVDDIINAVNEVLYQTTASLERFLEAEMGSCAEVTQGMHQIETLLEQAVDKNFDIFELYSLRNIFNVPNNLTLTLPHYEGYDYSVTPEQEQSIDKEIAEMQQKIQAHLHQTMDQELAFIERELTHLTSLQEQLAFVSDTPRNHGVVSTSELLQFVVNQANALSKGALSAKPLVDESTLLVLPWSEPSERTQFLNRLARIQLAKLTEHLTP</sequence>
<dbReference type="GO" id="GO:0051301">
    <property type="term" value="P:cell division"/>
    <property type="evidence" value="ECO:0007669"/>
    <property type="project" value="UniProtKB-KW"/>
</dbReference>
<name>A0A9W8B7Q8_9FUNG</name>
<evidence type="ECO:0000256" key="8">
    <source>
        <dbReference type="ARBA" id="ARBA00023306"/>
    </source>
</evidence>
<dbReference type="Pfam" id="PF05859">
    <property type="entry name" value="Mis12"/>
    <property type="match status" value="1"/>
</dbReference>
<dbReference type="PANTHER" id="PTHR14527:SF2">
    <property type="entry name" value="PROTEIN MIS12 HOMOLOG"/>
    <property type="match status" value="1"/>
</dbReference>
<evidence type="ECO:0000256" key="9">
    <source>
        <dbReference type="ARBA" id="ARBA00023328"/>
    </source>
</evidence>
<evidence type="ECO:0000256" key="6">
    <source>
        <dbReference type="ARBA" id="ARBA00022838"/>
    </source>
</evidence>
<evidence type="ECO:0000256" key="2">
    <source>
        <dbReference type="ARBA" id="ARBA00008643"/>
    </source>
</evidence>
<evidence type="ECO:0000256" key="10">
    <source>
        <dbReference type="SAM" id="MobiDB-lite"/>
    </source>
</evidence>
<dbReference type="GO" id="GO:0000444">
    <property type="term" value="C:MIS12/MIND type complex"/>
    <property type="evidence" value="ECO:0007669"/>
    <property type="project" value="TreeGrafter"/>
</dbReference>
<keyword evidence="8" id="KW-0131">Cell cycle</keyword>
<dbReference type="AlphaFoldDB" id="A0A9W8B7Q8"/>
<evidence type="ECO:0000256" key="3">
    <source>
        <dbReference type="ARBA" id="ARBA00022454"/>
    </source>
</evidence>
<protein>
    <recommendedName>
        <fullName evidence="13">Mis12 protein-domain-containing protein</fullName>
    </recommendedName>
</protein>
<gene>
    <name evidence="11" type="ORF">H4R34_000009</name>
</gene>
<keyword evidence="4" id="KW-0132">Cell division</keyword>
<reference evidence="11" key="1">
    <citation type="submission" date="2022-07" db="EMBL/GenBank/DDBJ databases">
        <title>Phylogenomic reconstructions and comparative analyses of Kickxellomycotina fungi.</title>
        <authorList>
            <person name="Reynolds N.K."/>
            <person name="Stajich J.E."/>
            <person name="Barry K."/>
            <person name="Grigoriev I.V."/>
            <person name="Crous P."/>
            <person name="Smith M.E."/>
        </authorList>
    </citation>
    <scope>NUCLEOTIDE SEQUENCE</scope>
    <source>
        <strain evidence="11">RSA 567</strain>
    </source>
</reference>
<dbReference type="GO" id="GO:0051382">
    <property type="term" value="P:kinetochore assembly"/>
    <property type="evidence" value="ECO:0007669"/>
    <property type="project" value="TreeGrafter"/>
</dbReference>
<comment type="caution">
    <text evidence="11">The sequence shown here is derived from an EMBL/GenBank/DDBJ whole genome shotgun (WGS) entry which is preliminary data.</text>
</comment>
<feature type="compositionally biased region" description="Polar residues" evidence="10">
    <location>
        <begin position="13"/>
        <end position="24"/>
    </location>
</feature>
<proteinExistence type="inferred from homology"/>
<dbReference type="OrthoDB" id="1884855at2759"/>
<evidence type="ECO:0000256" key="5">
    <source>
        <dbReference type="ARBA" id="ARBA00022776"/>
    </source>
</evidence>
<keyword evidence="7" id="KW-0175">Coiled coil</keyword>
<dbReference type="Proteomes" id="UP001151582">
    <property type="component" value="Unassembled WGS sequence"/>
</dbReference>
<feature type="compositionally biased region" description="Polar residues" evidence="10">
    <location>
        <begin position="31"/>
        <end position="43"/>
    </location>
</feature>
<keyword evidence="12" id="KW-1185">Reference proteome</keyword>
<dbReference type="InterPro" id="IPR008685">
    <property type="entry name" value="Centromere_Mis12"/>
</dbReference>
<accession>A0A9W8B7Q8</accession>
<keyword evidence="3" id="KW-0158">Chromosome</keyword>
<organism evidence="11 12">
    <name type="scientific">Dimargaris verticillata</name>
    <dbReference type="NCBI Taxonomy" id="2761393"/>
    <lineage>
        <taxon>Eukaryota</taxon>
        <taxon>Fungi</taxon>
        <taxon>Fungi incertae sedis</taxon>
        <taxon>Zoopagomycota</taxon>
        <taxon>Kickxellomycotina</taxon>
        <taxon>Dimargaritomycetes</taxon>
        <taxon>Dimargaritales</taxon>
        <taxon>Dimargaritaceae</taxon>
        <taxon>Dimargaris</taxon>
    </lineage>
</organism>
<dbReference type="GO" id="GO:0000070">
    <property type="term" value="P:mitotic sister chromatid segregation"/>
    <property type="evidence" value="ECO:0007669"/>
    <property type="project" value="TreeGrafter"/>
</dbReference>
<comment type="similarity">
    <text evidence="2">Belongs to the mis12 family.</text>
</comment>
<feature type="region of interest" description="Disordered" evidence="10">
    <location>
        <begin position="1"/>
        <end position="53"/>
    </location>
</feature>